<keyword evidence="1" id="KW-0812">Transmembrane</keyword>
<proteinExistence type="predicted"/>
<evidence type="ECO:0008006" key="4">
    <source>
        <dbReference type="Google" id="ProtNLM"/>
    </source>
</evidence>
<keyword evidence="3" id="KW-1185">Reference proteome</keyword>
<reference evidence="2" key="1">
    <citation type="journal article" date="2023" name="Insect Mol. Biol.">
        <title>Genome sequencing provides insights into the evolution of gene families encoding plant cell wall-degrading enzymes in longhorned beetles.</title>
        <authorList>
            <person name="Shin N.R."/>
            <person name="Okamura Y."/>
            <person name="Kirsch R."/>
            <person name="Pauchet Y."/>
        </authorList>
    </citation>
    <scope>NUCLEOTIDE SEQUENCE</scope>
    <source>
        <strain evidence="2">MMC_N1</strain>
    </source>
</reference>
<gene>
    <name evidence="2" type="ORF">NQ317_008545</name>
</gene>
<name>A0ABQ9J3X1_9CUCU</name>
<comment type="caution">
    <text evidence="2">The sequence shown here is derived from an EMBL/GenBank/DDBJ whole genome shotgun (WGS) entry which is preliminary data.</text>
</comment>
<feature type="transmembrane region" description="Helical" evidence="1">
    <location>
        <begin position="85"/>
        <end position="105"/>
    </location>
</feature>
<keyword evidence="1" id="KW-0472">Membrane</keyword>
<sequence>MYSQSLKKRSVYLEGTQPYYQNSSNNTITKLLQDIPGQPLNAFKDSGELDSVIFDTLKPILTFLRIVGIFPLGNSGRIFQMTVKWMIYSATIYLIILGYIGYIRWDKVELVRSAEARFEEAVIDYLFTIYLVPIVINPIIWYER</sequence>
<organism evidence="2 3">
    <name type="scientific">Molorchus minor</name>
    <dbReference type="NCBI Taxonomy" id="1323400"/>
    <lineage>
        <taxon>Eukaryota</taxon>
        <taxon>Metazoa</taxon>
        <taxon>Ecdysozoa</taxon>
        <taxon>Arthropoda</taxon>
        <taxon>Hexapoda</taxon>
        <taxon>Insecta</taxon>
        <taxon>Pterygota</taxon>
        <taxon>Neoptera</taxon>
        <taxon>Endopterygota</taxon>
        <taxon>Coleoptera</taxon>
        <taxon>Polyphaga</taxon>
        <taxon>Cucujiformia</taxon>
        <taxon>Chrysomeloidea</taxon>
        <taxon>Cerambycidae</taxon>
        <taxon>Lamiinae</taxon>
        <taxon>Monochamini</taxon>
        <taxon>Molorchus</taxon>
    </lineage>
</organism>
<evidence type="ECO:0000256" key="1">
    <source>
        <dbReference type="SAM" id="Phobius"/>
    </source>
</evidence>
<accession>A0ABQ9J3X1</accession>
<dbReference type="EMBL" id="JAPWTJ010001423">
    <property type="protein sequence ID" value="KAJ8971869.1"/>
    <property type="molecule type" value="Genomic_DNA"/>
</dbReference>
<feature type="transmembrane region" description="Helical" evidence="1">
    <location>
        <begin position="125"/>
        <end position="142"/>
    </location>
</feature>
<evidence type="ECO:0000313" key="2">
    <source>
        <dbReference type="EMBL" id="KAJ8971869.1"/>
    </source>
</evidence>
<dbReference type="Proteomes" id="UP001162164">
    <property type="component" value="Unassembled WGS sequence"/>
</dbReference>
<protein>
    <recommendedName>
        <fullName evidence="4">Gustatory receptor</fullName>
    </recommendedName>
</protein>
<keyword evidence="1" id="KW-1133">Transmembrane helix</keyword>
<evidence type="ECO:0000313" key="3">
    <source>
        <dbReference type="Proteomes" id="UP001162164"/>
    </source>
</evidence>